<evidence type="ECO:0000259" key="1">
    <source>
        <dbReference type="Pfam" id="PF17775"/>
    </source>
</evidence>
<sequence length="137" mass="14738">MSTVSGTRGGDVCLCGSGGSYAVCCRPAHAGERPAATAEALMRSRYSAFARGDTAYLLRTWDASTRPRELSLPAGVRWTRLRVLAVEAGGPGDATGTVEFRAHFRQDGEPDALHERSTFRRDAHGHWMYVAATAPEA</sequence>
<feature type="domain" description="YchJ-like middle NTF2-like" evidence="1">
    <location>
        <begin position="37"/>
        <end position="131"/>
    </location>
</feature>
<proteinExistence type="predicted"/>
<evidence type="ECO:0000313" key="2">
    <source>
        <dbReference type="EMBL" id="SHH49142.1"/>
    </source>
</evidence>
<dbReference type="STRING" id="1206085.SAMN05443575_3990"/>
<protein>
    <submittedName>
        <fullName evidence="2">SEC-C motif-containing protein</fullName>
    </submittedName>
</protein>
<dbReference type="InterPro" id="IPR032710">
    <property type="entry name" value="NTF2-like_dom_sf"/>
</dbReference>
<dbReference type="InterPro" id="IPR048469">
    <property type="entry name" value="YchJ-like_M"/>
</dbReference>
<dbReference type="SUPFAM" id="SSF54427">
    <property type="entry name" value="NTF2-like"/>
    <property type="match status" value="1"/>
</dbReference>
<dbReference type="EMBL" id="FQVU01000006">
    <property type="protein sequence ID" value="SHH49142.1"/>
    <property type="molecule type" value="Genomic_DNA"/>
</dbReference>
<name>A0A1M5TEJ3_9ACTN</name>
<organism evidence="2 3">
    <name type="scientific">Jatrophihabitans endophyticus</name>
    <dbReference type="NCBI Taxonomy" id="1206085"/>
    <lineage>
        <taxon>Bacteria</taxon>
        <taxon>Bacillati</taxon>
        <taxon>Actinomycetota</taxon>
        <taxon>Actinomycetes</taxon>
        <taxon>Jatrophihabitantales</taxon>
        <taxon>Jatrophihabitantaceae</taxon>
        <taxon>Jatrophihabitans</taxon>
    </lineage>
</organism>
<dbReference type="AlphaFoldDB" id="A0A1M5TEJ3"/>
<keyword evidence="3" id="KW-1185">Reference proteome</keyword>
<accession>A0A1M5TEJ3</accession>
<gene>
    <name evidence="2" type="ORF">SAMN05443575_3990</name>
</gene>
<dbReference type="Pfam" id="PF17775">
    <property type="entry name" value="YchJ_M-like"/>
    <property type="match status" value="1"/>
</dbReference>
<evidence type="ECO:0000313" key="3">
    <source>
        <dbReference type="Proteomes" id="UP000186132"/>
    </source>
</evidence>
<reference evidence="2 3" key="1">
    <citation type="submission" date="2016-11" db="EMBL/GenBank/DDBJ databases">
        <authorList>
            <person name="Jaros S."/>
            <person name="Januszkiewicz K."/>
            <person name="Wedrychowicz H."/>
        </authorList>
    </citation>
    <scope>NUCLEOTIDE SEQUENCE [LARGE SCALE GENOMIC DNA]</scope>
    <source>
        <strain evidence="2 3">DSM 45627</strain>
    </source>
</reference>
<dbReference type="Proteomes" id="UP000186132">
    <property type="component" value="Unassembled WGS sequence"/>
</dbReference>
<dbReference type="Gene3D" id="3.10.450.50">
    <property type="match status" value="1"/>
</dbReference>